<sequence length="181" mass="20776">MWRERFNPMENESTVYLANCFARMAEQCLYSCLLRQLHIRTRVVALRETRLLYTSLNSIYYEVSFDFVTLRPSWLVDGEQTHGVARWLKHCDCVTVSPKSLVVEIDSFDEFSVQPCEASHEQMDFQLSSQDYGIIELNSTSVAIAGNSTNPVSVRFYAASIRADFFVELNGSDVKRFCPNS</sequence>
<evidence type="ECO:0000313" key="1">
    <source>
        <dbReference type="EMBL" id="VDP03304.1"/>
    </source>
</evidence>
<dbReference type="WBParaSite" id="SBAD_0000425501-mRNA-1">
    <property type="protein sequence ID" value="SBAD_0000425501-mRNA-1"/>
    <property type="gene ID" value="SBAD_0000425501"/>
</dbReference>
<name>A0A183IKC8_9BILA</name>
<proteinExistence type="predicted"/>
<dbReference type="AlphaFoldDB" id="A0A183IKC8"/>
<accession>A0A183IKC8</accession>
<reference evidence="1 2" key="2">
    <citation type="submission" date="2018-11" db="EMBL/GenBank/DDBJ databases">
        <authorList>
            <consortium name="Pathogen Informatics"/>
        </authorList>
    </citation>
    <scope>NUCLEOTIDE SEQUENCE [LARGE SCALE GENOMIC DNA]</scope>
</reference>
<dbReference type="EMBL" id="UZAM01008113">
    <property type="protein sequence ID" value="VDP03304.1"/>
    <property type="molecule type" value="Genomic_DNA"/>
</dbReference>
<keyword evidence="2" id="KW-1185">Reference proteome</keyword>
<evidence type="ECO:0000313" key="2">
    <source>
        <dbReference type="Proteomes" id="UP000270296"/>
    </source>
</evidence>
<evidence type="ECO:0000313" key="3">
    <source>
        <dbReference type="WBParaSite" id="SBAD_0000425501-mRNA-1"/>
    </source>
</evidence>
<reference evidence="3" key="1">
    <citation type="submission" date="2016-06" db="UniProtKB">
        <authorList>
            <consortium name="WormBaseParasite"/>
        </authorList>
    </citation>
    <scope>IDENTIFICATION</scope>
</reference>
<protein>
    <submittedName>
        <fullName evidence="3">Beta-mannosidase</fullName>
    </submittedName>
</protein>
<dbReference type="Proteomes" id="UP000270296">
    <property type="component" value="Unassembled WGS sequence"/>
</dbReference>
<gene>
    <name evidence="1" type="ORF">SBAD_LOCUS4074</name>
</gene>
<organism evidence="3">
    <name type="scientific">Soboliphyme baturini</name>
    <dbReference type="NCBI Taxonomy" id="241478"/>
    <lineage>
        <taxon>Eukaryota</taxon>
        <taxon>Metazoa</taxon>
        <taxon>Ecdysozoa</taxon>
        <taxon>Nematoda</taxon>
        <taxon>Enoplea</taxon>
        <taxon>Dorylaimia</taxon>
        <taxon>Dioctophymatida</taxon>
        <taxon>Dioctophymatoidea</taxon>
        <taxon>Soboliphymatidae</taxon>
        <taxon>Soboliphyme</taxon>
    </lineage>
</organism>